<evidence type="ECO:0000313" key="3">
    <source>
        <dbReference type="Proteomes" id="UP000184255"/>
    </source>
</evidence>
<dbReference type="EMBL" id="FCQH01000006">
    <property type="protein sequence ID" value="CVK94482.1"/>
    <property type="molecule type" value="Genomic_DNA"/>
</dbReference>
<accession>A0A1L7TCG8</accession>
<keyword evidence="3" id="KW-1185">Reference proteome</keyword>
<evidence type="ECO:0000313" key="2">
    <source>
        <dbReference type="EMBL" id="CVK94482.1"/>
    </source>
</evidence>
<comment type="caution">
    <text evidence="2">The sequence shown here is derived from an EMBL/GenBank/DDBJ whole genome shotgun (WGS) entry which is preliminary data.</text>
</comment>
<evidence type="ECO:0000256" key="1">
    <source>
        <dbReference type="SAM" id="MobiDB-lite"/>
    </source>
</evidence>
<dbReference type="GeneID" id="65082839"/>
<gene>
    <name evidence="2" type="ORF">FMAN_03568</name>
</gene>
<protein>
    <submittedName>
        <fullName evidence="2">Uncharacterized protein</fullName>
    </submittedName>
</protein>
<dbReference type="RefSeq" id="XP_041682871.1">
    <property type="nucleotide sequence ID" value="XM_041832405.1"/>
</dbReference>
<organism evidence="2 3">
    <name type="scientific">Fusarium mangiferae</name>
    <name type="common">Mango malformation disease fungus</name>
    <dbReference type="NCBI Taxonomy" id="192010"/>
    <lineage>
        <taxon>Eukaryota</taxon>
        <taxon>Fungi</taxon>
        <taxon>Dikarya</taxon>
        <taxon>Ascomycota</taxon>
        <taxon>Pezizomycotina</taxon>
        <taxon>Sordariomycetes</taxon>
        <taxon>Hypocreomycetidae</taxon>
        <taxon>Hypocreales</taxon>
        <taxon>Nectriaceae</taxon>
        <taxon>Fusarium</taxon>
        <taxon>Fusarium fujikuroi species complex</taxon>
    </lineage>
</organism>
<reference evidence="3" key="1">
    <citation type="journal article" date="2016" name="Genome Biol. Evol.">
        <title>Comparative 'omics' of the Fusarium fujikuroi species complex highlights differences in genetic potential and metabolite synthesis.</title>
        <authorList>
            <person name="Niehaus E.-M."/>
            <person name="Muensterkoetter M."/>
            <person name="Proctor R.H."/>
            <person name="Brown D.W."/>
            <person name="Sharon A."/>
            <person name="Idan Y."/>
            <person name="Oren-Young L."/>
            <person name="Sieber C.M."/>
            <person name="Novak O."/>
            <person name="Pencik A."/>
            <person name="Tarkowska D."/>
            <person name="Hromadova K."/>
            <person name="Freeman S."/>
            <person name="Maymon M."/>
            <person name="Elazar M."/>
            <person name="Youssef S.A."/>
            <person name="El-Shabrawy E.S.M."/>
            <person name="Shalaby A.B.A."/>
            <person name="Houterman P."/>
            <person name="Brock N.L."/>
            <person name="Burkhardt I."/>
            <person name="Tsavkelova E.A."/>
            <person name="Dickschat J.S."/>
            <person name="Galuszka P."/>
            <person name="Gueldener U."/>
            <person name="Tudzynski B."/>
        </authorList>
    </citation>
    <scope>NUCLEOTIDE SEQUENCE [LARGE SCALE GENOMIC DNA]</scope>
    <source>
        <strain evidence="3">MRC7560</strain>
    </source>
</reference>
<sequence length="833" mass="95072">MTYHRNEKVREFINNVAKLCTKPTFIPVLNGPVSTPGGSSSISPEAFILAHAVQILLFAPQDWNPNRIYSRDQSAYPHRFPTPKTIGGGTTPAVAGLFSVEDLHRAVLLFYYLLKRRSASKWITKTAPRSSSDVGFPGYHCPASPAMSQDQREVTTAPLSNDEPSNSMPNSQPDQPTSLVDADASEALGEPQQIKGLDTIKINTLLIEASTTTRPRRTVAERQRALHRPEMHPLLEWELKAEVAFAKKLHAQPDFDFDKLLARSRETETRVTFSLKGSDITTFVKHQHAGTGELSPTIVIEECDFKGDSDIACLVARIMPKVSEQVCNQTDEETLKHRSALLACFDWRNNSVLKSSTPFFPGTLSNAKSVIERLNDPKVPRSQIEDDANPDVITMTNLYDTVHEDESCGVDLFYMQNQLDRSVKALGSRDVTIGWLLYHSPIMTWALDLAIKYCKDNKERLLVYVEDSWIQCVLVSLFVTAGFDVGTVRTSDGAGETNRIIREWNNPQSGLEIFVANIHTKVMHADMQKYCCKALVLDWPLEPERLLRTINHMVKNRLNHREPAMVHMLKLRWSYHDEIERICCAKRAMQLSKDINLPEWMTGAIREVCIFEMIKTAWHQGFNRYAWVVMHDMEGQDYDGRSMTHHDGIAPGLGHVFSIAAKLMLNFPEDKKFWADNEDVLVAGCYRFLKVIDVDFEKGVDRLEEKLSYTPERLRENCLLAFEHSMRSTHDQFEPGYEHGDAYYERNEQLRLGVEARARGEVSAWTLVLCLRRIEMKRQSRLMRLARSARLTMVVMVARRSRRQALIRFSEACWMRFWTGQMRLTETSARDNG</sequence>
<dbReference type="Proteomes" id="UP000184255">
    <property type="component" value="Unassembled WGS sequence"/>
</dbReference>
<dbReference type="AlphaFoldDB" id="A0A1L7TCG8"/>
<proteinExistence type="predicted"/>
<name>A0A1L7TCG8_FUSMA</name>
<feature type="compositionally biased region" description="Polar residues" evidence="1">
    <location>
        <begin position="157"/>
        <end position="178"/>
    </location>
</feature>
<feature type="compositionally biased region" description="Polar residues" evidence="1">
    <location>
        <begin position="124"/>
        <end position="133"/>
    </location>
</feature>
<feature type="region of interest" description="Disordered" evidence="1">
    <location>
        <begin position="124"/>
        <end position="179"/>
    </location>
</feature>
<dbReference type="VEuPathDB" id="FungiDB:FMAN_03568"/>